<keyword evidence="6" id="KW-1015">Disulfide bond</keyword>
<dbReference type="PANTHER" id="PTHR35891:SF2">
    <property type="entry name" value="THIOL:DISULFIDE INTERCHANGE PROTEIN DSBA"/>
    <property type="match status" value="1"/>
</dbReference>
<keyword evidence="5" id="KW-0574">Periplasm</keyword>
<dbReference type="InterPro" id="IPR013766">
    <property type="entry name" value="Thioredoxin_domain"/>
</dbReference>
<dbReference type="SUPFAM" id="SSF52833">
    <property type="entry name" value="Thioredoxin-like"/>
    <property type="match status" value="1"/>
</dbReference>
<reference evidence="9" key="1">
    <citation type="submission" date="2019-06" db="EMBL/GenBank/DDBJ databases">
        <authorList>
            <person name="Murdoch R.W."/>
            <person name="Fathepure B."/>
        </authorList>
    </citation>
    <scope>NUCLEOTIDE SEQUENCE</scope>
</reference>
<keyword evidence="7" id="KW-0676">Redox-active center</keyword>
<evidence type="ECO:0000256" key="2">
    <source>
        <dbReference type="ARBA" id="ARBA00005791"/>
    </source>
</evidence>
<dbReference type="PROSITE" id="PS51352">
    <property type="entry name" value="THIOREDOXIN_2"/>
    <property type="match status" value="1"/>
</dbReference>
<sequence length="208" mass="23124">MARWMMTMLAALVLGTGSAMAAPQAGNEYRVLDQPQPVETEGGVQVREFFSYGCPHCNDFHPLLADWQERMGDRIALEHVPVSFGRDSWKLLAKAFYVAQVLGVLDTTHDAVFKAIHEDGRRFSSPEDIADFYGELGVDRDKALDAFDSFAVTMKMRRAERLAREYRIQGTPTLTVAGQYVIDVRAAGGQAGMLDVASYLVERERSGD</sequence>
<dbReference type="Pfam" id="PF01323">
    <property type="entry name" value="DSBA"/>
    <property type="match status" value="1"/>
</dbReference>
<evidence type="ECO:0000256" key="4">
    <source>
        <dbReference type="ARBA" id="ARBA00022729"/>
    </source>
</evidence>
<dbReference type="PIRSF" id="PIRSF001488">
    <property type="entry name" value="Tdi_protein"/>
    <property type="match status" value="1"/>
</dbReference>
<evidence type="ECO:0000256" key="3">
    <source>
        <dbReference type="ARBA" id="ARBA00013831"/>
    </source>
</evidence>
<dbReference type="Gene3D" id="3.40.30.10">
    <property type="entry name" value="Glutaredoxin"/>
    <property type="match status" value="1"/>
</dbReference>
<keyword evidence="4" id="KW-0732">Signal</keyword>
<evidence type="ECO:0000256" key="5">
    <source>
        <dbReference type="ARBA" id="ARBA00022764"/>
    </source>
</evidence>
<dbReference type="InterPro" id="IPR023205">
    <property type="entry name" value="DsbA/DsbL"/>
</dbReference>
<dbReference type="InterPro" id="IPR050824">
    <property type="entry name" value="Thiol_disulfide_DsbA"/>
</dbReference>
<organism evidence="9">
    <name type="scientific">uncultured organism</name>
    <dbReference type="NCBI Taxonomy" id="155900"/>
    <lineage>
        <taxon>unclassified sequences</taxon>
        <taxon>environmental samples</taxon>
    </lineage>
</organism>
<gene>
    <name evidence="9" type="primary">dsbA</name>
    <name evidence="9" type="ORF">KBTEX_00449</name>
</gene>
<evidence type="ECO:0000256" key="7">
    <source>
        <dbReference type="ARBA" id="ARBA00023284"/>
    </source>
</evidence>
<dbReference type="PANTHER" id="PTHR35891">
    <property type="entry name" value="THIOL:DISULFIDE INTERCHANGE PROTEIN DSBA"/>
    <property type="match status" value="1"/>
</dbReference>
<dbReference type="GO" id="GO:0016491">
    <property type="term" value="F:oxidoreductase activity"/>
    <property type="evidence" value="ECO:0007669"/>
    <property type="project" value="InterPro"/>
</dbReference>
<comment type="similarity">
    <text evidence="2">Belongs to the thioredoxin family. DsbA subfamily.</text>
</comment>
<dbReference type="CDD" id="cd03019">
    <property type="entry name" value="DsbA_DsbA"/>
    <property type="match status" value="1"/>
</dbReference>
<comment type="subcellular location">
    <subcellularLocation>
        <location evidence="1">Periplasm</location>
    </subcellularLocation>
</comment>
<evidence type="ECO:0000259" key="8">
    <source>
        <dbReference type="PROSITE" id="PS51352"/>
    </source>
</evidence>
<evidence type="ECO:0000256" key="6">
    <source>
        <dbReference type="ARBA" id="ARBA00023157"/>
    </source>
</evidence>
<name>A0A5B8R6A0_9ZZZZ</name>
<feature type="domain" description="Thioredoxin" evidence="8">
    <location>
        <begin position="11"/>
        <end position="152"/>
    </location>
</feature>
<dbReference type="EMBL" id="MN079080">
    <property type="protein sequence ID" value="QEA04146.1"/>
    <property type="molecule type" value="Genomic_DNA"/>
</dbReference>
<dbReference type="AlphaFoldDB" id="A0A5B8R6A0"/>
<accession>A0A5B8R6A0</accession>
<evidence type="ECO:0000256" key="1">
    <source>
        <dbReference type="ARBA" id="ARBA00004418"/>
    </source>
</evidence>
<evidence type="ECO:0000313" key="9">
    <source>
        <dbReference type="EMBL" id="QEA04146.1"/>
    </source>
</evidence>
<dbReference type="InterPro" id="IPR001853">
    <property type="entry name" value="DSBA-like_thioredoxin_dom"/>
</dbReference>
<proteinExistence type="inferred from homology"/>
<dbReference type="InterPro" id="IPR036249">
    <property type="entry name" value="Thioredoxin-like_sf"/>
</dbReference>
<protein>
    <recommendedName>
        <fullName evidence="3">Thiol:disulfide interchange protein DsbA</fullName>
    </recommendedName>
</protein>